<feature type="signal peptide" evidence="4">
    <location>
        <begin position="1"/>
        <end position="23"/>
    </location>
</feature>
<keyword evidence="1 4" id="KW-0732">Signal</keyword>
<keyword evidence="3" id="KW-0326">Glycosidase</keyword>
<reference evidence="7" key="1">
    <citation type="journal article" date="2019" name="Int. J. Syst. Evol. Microbiol.">
        <title>The Global Catalogue of Microorganisms (GCM) 10K type strain sequencing project: providing services to taxonomists for standard genome sequencing and annotation.</title>
        <authorList>
            <consortium name="The Broad Institute Genomics Platform"/>
            <consortium name="The Broad Institute Genome Sequencing Center for Infectious Disease"/>
            <person name="Wu L."/>
            <person name="Ma J."/>
        </authorList>
    </citation>
    <scope>NUCLEOTIDE SEQUENCE [LARGE SCALE GENOMIC DNA]</scope>
    <source>
        <strain evidence="7">JCM 31920</strain>
    </source>
</reference>
<dbReference type="Gene3D" id="3.20.20.80">
    <property type="entry name" value="Glycosidases"/>
    <property type="match status" value="1"/>
</dbReference>
<feature type="chain" id="PRO_5045436668" description="Glycoside hydrolase family 5 domain-containing protein" evidence="4">
    <location>
        <begin position="24"/>
        <end position="792"/>
    </location>
</feature>
<feature type="domain" description="Glycoside hydrolase family 5" evidence="5">
    <location>
        <begin position="326"/>
        <end position="563"/>
    </location>
</feature>
<dbReference type="PANTHER" id="PTHR43037">
    <property type="entry name" value="UNNAMED PRODUCT-RELATED"/>
    <property type="match status" value="1"/>
</dbReference>
<protein>
    <recommendedName>
        <fullName evidence="5">Glycoside hydrolase family 5 domain-containing protein</fullName>
    </recommendedName>
</protein>
<evidence type="ECO:0000256" key="1">
    <source>
        <dbReference type="ARBA" id="ARBA00022729"/>
    </source>
</evidence>
<comment type="caution">
    <text evidence="6">The sequence shown here is derived from an EMBL/GenBank/DDBJ whole genome shotgun (WGS) entry which is preliminary data.</text>
</comment>
<dbReference type="Gene3D" id="3.40.50.1820">
    <property type="entry name" value="alpha/beta hydrolase"/>
    <property type="match status" value="1"/>
</dbReference>
<dbReference type="RefSeq" id="WP_345027073.1">
    <property type="nucleotide sequence ID" value="NZ_BAABEY010000011.1"/>
</dbReference>
<proteinExistence type="predicted"/>
<evidence type="ECO:0000313" key="7">
    <source>
        <dbReference type="Proteomes" id="UP001501508"/>
    </source>
</evidence>
<evidence type="ECO:0000256" key="2">
    <source>
        <dbReference type="ARBA" id="ARBA00022801"/>
    </source>
</evidence>
<dbReference type="SUPFAM" id="SSF51445">
    <property type="entry name" value="(Trans)glycosidases"/>
    <property type="match status" value="1"/>
</dbReference>
<keyword evidence="2" id="KW-0378">Hydrolase</keyword>
<evidence type="ECO:0000256" key="3">
    <source>
        <dbReference type="ARBA" id="ARBA00023295"/>
    </source>
</evidence>
<evidence type="ECO:0000259" key="5">
    <source>
        <dbReference type="Pfam" id="PF00150"/>
    </source>
</evidence>
<dbReference type="PANTHER" id="PTHR43037:SF5">
    <property type="entry name" value="FERULOYL ESTERASE"/>
    <property type="match status" value="1"/>
</dbReference>
<evidence type="ECO:0000313" key="6">
    <source>
        <dbReference type="EMBL" id="GAA4435064.1"/>
    </source>
</evidence>
<keyword evidence="7" id="KW-1185">Reference proteome</keyword>
<dbReference type="EMBL" id="BAABEY010000011">
    <property type="protein sequence ID" value="GAA4435064.1"/>
    <property type="molecule type" value="Genomic_DNA"/>
</dbReference>
<name>A0ABP8LTQ9_9BACT</name>
<accession>A0ABP8LTQ9</accession>
<dbReference type="InterPro" id="IPR029058">
    <property type="entry name" value="AB_hydrolase_fold"/>
</dbReference>
<dbReference type="InterPro" id="IPR026444">
    <property type="entry name" value="Secre_tail"/>
</dbReference>
<organism evidence="6 7">
    <name type="scientific">Ravibacter arvi</name>
    <dbReference type="NCBI Taxonomy" id="2051041"/>
    <lineage>
        <taxon>Bacteria</taxon>
        <taxon>Pseudomonadati</taxon>
        <taxon>Bacteroidota</taxon>
        <taxon>Cytophagia</taxon>
        <taxon>Cytophagales</taxon>
        <taxon>Spirosomataceae</taxon>
        <taxon>Ravibacter</taxon>
    </lineage>
</organism>
<dbReference type="Pfam" id="PF00150">
    <property type="entry name" value="Cellulase"/>
    <property type="match status" value="1"/>
</dbReference>
<dbReference type="InterPro" id="IPR017853">
    <property type="entry name" value="GH"/>
</dbReference>
<dbReference type="InterPro" id="IPR050955">
    <property type="entry name" value="Plant_Biomass_Hydrol_Est"/>
</dbReference>
<evidence type="ECO:0000256" key="4">
    <source>
        <dbReference type="SAM" id="SignalP"/>
    </source>
</evidence>
<dbReference type="SUPFAM" id="SSF53474">
    <property type="entry name" value="alpha/beta-Hydrolases"/>
    <property type="match status" value="1"/>
</dbReference>
<dbReference type="InterPro" id="IPR001547">
    <property type="entry name" value="Glyco_hydro_5"/>
</dbReference>
<sequence>MKPSCYLFFFLIMAGAVSYPASAVDISATLPTSAGDRSYLIHAPGTYVSRNLPVVFVLHGDGGTGALIKSYSGFDHLADSEQFMAVYPTAQGGSWSRAKGDLKDIYFIASLLDYLCQVYQVNTAKVYVTGHSAGGFMAYNLGMSLPGRIAAIAPVAGNMYAVNGYNWNDFFSSPAFRSIPVLHIHGDADGTVAYPDPNHMPDPWGEWPLSSLAYYTCGQDTYGLSQQELTPSGSVKKLVFCNAPAELSLVRIVGGGHGWPDVADWEVTGAIWDFFKNRATDGTAPCQSELLQAAHHNIIDPCGYPFVPRGVNYSLLDDWDFPANLAAGEKSAQIIKANPNLVRIQWYADYGQSGRPGYNLADLDEVITRFRNAGIVSMVGLWDLTCSNDYSRFSSVITPWWQRADVLALIEKHRSFLMINPANEFGNVSWAGNPAAALNTWTTHYKNVVTALRSAGIRTPIVIDAPDCGTSLQPLLDRGNELQNHDPLHNLVFSVHGYWAENFYQDSQLSDFVQHIADANVPIMLGEVANYQSDAQPCQYAIHLDHLLTRAQEKNVGWLAWTWFKDYCSDRQISPSGEFSGLSAYGNRVINNVVYGLSTHAVKMNTQCLEDPLPVSLAAFDPALAENRRSVRVSWKTTAEQSFSHFVLERGRNPGELEPVVRIPGRGPESESLRTYRWVDIEPGTGVLYYRLRMVDHDGTASLSLIRSVTVPGTRHDAFDVGPVPASDAFFLLQDQRRFPAEISVTDARGILIFNRMVGSAGEPVNIADLTPGVYFVRVKGIATARRIIVVR</sequence>
<dbReference type="NCBIfam" id="TIGR04183">
    <property type="entry name" value="Por_Secre_tail"/>
    <property type="match status" value="1"/>
</dbReference>
<dbReference type="Proteomes" id="UP001501508">
    <property type="component" value="Unassembled WGS sequence"/>
</dbReference>
<gene>
    <name evidence="6" type="ORF">GCM10023091_10900</name>
</gene>